<gene>
    <name evidence="2" type="ORF">M404DRAFT_31466</name>
</gene>
<dbReference type="HOGENOM" id="CLU_1278069_0_0_1"/>
<organism evidence="2 3">
    <name type="scientific">Pisolithus tinctorius Marx 270</name>
    <dbReference type="NCBI Taxonomy" id="870435"/>
    <lineage>
        <taxon>Eukaryota</taxon>
        <taxon>Fungi</taxon>
        <taxon>Dikarya</taxon>
        <taxon>Basidiomycota</taxon>
        <taxon>Agaricomycotina</taxon>
        <taxon>Agaricomycetes</taxon>
        <taxon>Agaricomycetidae</taxon>
        <taxon>Boletales</taxon>
        <taxon>Sclerodermatineae</taxon>
        <taxon>Pisolithaceae</taxon>
        <taxon>Pisolithus</taxon>
    </lineage>
</organism>
<dbReference type="EMBL" id="KN832017">
    <property type="protein sequence ID" value="KIN98288.1"/>
    <property type="molecule type" value="Genomic_DNA"/>
</dbReference>
<accession>A0A0C3NSQ0</accession>
<dbReference type="Proteomes" id="UP000054217">
    <property type="component" value="Unassembled WGS sequence"/>
</dbReference>
<evidence type="ECO:0000256" key="1">
    <source>
        <dbReference type="SAM" id="MobiDB-lite"/>
    </source>
</evidence>
<reference evidence="2 3" key="1">
    <citation type="submission" date="2014-04" db="EMBL/GenBank/DDBJ databases">
        <authorList>
            <consortium name="DOE Joint Genome Institute"/>
            <person name="Kuo A."/>
            <person name="Kohler A."/>
            <person name="Costa M.D."/>
            <person name="Nagy L.G."/>
            <person name="Floudas D."/>
            <person name="Copeland A."/>
            <person name="Barry K.W."/>
            <person name="Cichocki N."/>
            <person name="Veneault-Fourrey C."/>
            <person name="LaButti K."/>
            <person name="Lindquist E.A."/>
            <person name="Lipzen A."/>
            <person name="Lundell T."/>
            <person name="Morin E."/>
            <person name="Murat C."/>
            <person name="Sun H."/>
            <person name="Tunlid A."/>
            <person name="Henrissat B."/>
            <person name="Grigoriev I.V."/>
            <person name="Hibbett D.S."/>
            <person name="Martin F."/>
            <person name="Nordberg H.P."/>
            <person name="Cantor M.N."/>
            <person name="Hua S.X."/>
        </authorList>
    </citation>
    <scope>NUCLEOTIDE SEQUENCE [LARGE SCALE GENOMIC DNA]</scope>
    <source>
        <strain evidence="2 3">Marx 270</strain>
    </source>
</reference>
<name>A0A0C3NSQ0_PISTI</name>
<evidence type="ECO:0000313" key="2">
    <source>
        <dbReference type="EMBL" id="KIN98288.1"/>
    </source>
</evidence>
<keyword evidence="3" id="KW-1185">Reference proteome</keyword>
<proteinExistence type="predicted"/>
<protein>
    <submittedName>
        <fullName evidence="2">Uncharacterized protein</fullName>
    </submittedName>
</protein>
<feature type="region of interest" description="Disordered" evidence="1">
    <location>
        <begin position="1"/>
        <end position="26"/>
    </location>
</feature>
<evidence type="ECO:0000313" key="3">
    <source>
        <dbReference type="Proteomes" id="UP000054217"/>
    </source>
</evidence>
<dbReference type="AlphaFoldDB" id="A0A0C3NSQ0"/>
<sequence length="216" mass="23683">MQAPRRGNYRAPTTDNRHPAAGIPPTHGKCYSDTSLSATLKDPNGGLDLSSWLSSALANRGDGICALRRDLKGCEHWKRIQLIIGRRTAILRDPVHFKLDLVTSEFLFELSIISALALGRARMADKSGTPYPRPGCQDLNMMIEERYELSTTDLMRPQFSGSTCPPTSSIYGTPIIPTQGPRDSNRSLILQGHQPTTGNDRAVVVPRPSFDGNIAQ</sequence>
<dbReference type="InParanoid" id="A0A0C3NSQ0"/>
<reference evidence="3" key="2">
    <citation type="submission" date="2015-01" db="EMBL/GenBank/DDBJ databases">
        <title>Evolutionary Origins and Diversification of the Mycorrhizal Mutualists.</title>
        <authorList>
            <consortium name="DOE Joint Genome Institute"/>
            <consortium name="Mycorrhizal Genomics Consortium"/>
            <person name="Kohler A."/>
            <person name="Kuo A."/>
            <person name="Nagy L.G."/>
            <person name="Floudas D."/>
            <person name="Copeland A."/>
            <person name="Barry K.W."/>
            <person name="Cichocki N."/>
            <person name="Veneault-Fourrey C."/>
            <person name="LaButti K."/>
            <person name="Lindquist E.A."/>
            <person name="Lipzen A."/>
            <person name="Lundell T."/>
            <person name="Morin E."/>
            <person name="Murat C."/>
            <person name="Riley R."/>
            <person name="Ohm R."/>
            <person name="Sun H."/>
            <person name="Tunlid A."/>
            <person name="Henrissat B."/>
            <person name="Grigoriev I.V."/>
            <person name="Hibbett D.S."/>
            <person name="Martin F."/>
        </authorList>
    </citation>
    <scope>NUCLEOTIDE SEQUENCE [LARGE SCALE GENOMIC DNA]</scope>
    <source>
        <strain evidence="3">Marx 270</strain>
    </source>
</reference>